<name>A0A085VTY4_9BACT</name>
<dbReference type="NCBIfam" id="TIGR01730">
    <property type="entry name" value="RND_mfp"/>
    <property type="match status" value="1"/>
</dbReference>
<dbReference type="InterPro" id="IPR006143">
    <property type="entry name" value="RND_pump_MFP"/>
</dbReference>
<evidence type="ECO:0000259" key="6">
    <source>
        <dbReference type="Pfam" id="PF25989"/>
    </source>
</evidence>
<dbReference type="InterPro" id="IPR058637">
    <property type="entry name" value="YknX-like_C"/>
</dbReference>
<proteinExistence type="inferred from homology"/>
<dbReference type="GO" id="GO:1990281">
    <property type="term" value="C:efflux pump complex"/>
    <property type="evidence" value="ECO:0007669"/>
    <property type="project" value="TreeGrafter"/>
</dbReference>
<evidence type="ECO:0000313" key="8">
    <source>
        <dbReference type="Proteomes" id="UP000028725"/>
    </source>
</evidence>
<dbReference type="Pfam" id="PF25917">
    <property type="entry name" value="BSH_RND"/>
    <property type="match status" value="1"/>
</dbReference>
<comment type="similarity">
    <text evidence="1">Belongs to the membrane fusion protein (MFP) (TC 8.A.1) family.</text>
</comment>
<protein>
    <submittedName>
        <fullName evidence="7">Putative RND efflux membrane fusion protein</fullName>
    </submittedName>
</protein>
<dbReference type="InterPro" id="IPR058625">
    <property type="entry name" value="MdtA-like_BSH"/>
</dbReference>
<dbReference type="PANTHER" id="PTHR30469:SF39">
    <property type="entry name" value="SLL0180 PROTEIN"/>
    <property type="match status" value="1"/>
</dbReference>
<comment type="caution">
    <text evidence="7">The sequence shown here is derived from an EMBL/GenBank/DDBJ whole genome shotgun (WGS) entry which is preliminary data.</text>
</comment>
<dbReference type="Gene3D" id="2.40.50.100">
    <property type="match status" value="1"/>
</dbReference>
<gene>
    <name evidence="7" type="ORF">DB31_6194</name>
</gene>
<evidence type="ECO:0000259" key="5">
    <source>
        <dbReference type="Pfam" id="PF25917"/>
    </source>
</evidence>
<accession>A0A085VTY4</accession>
<dbReference type="Gene3D" id="1.10.287.470">
    <property type="entry name" value="Helix hairpin bin"/>
    <property type="match status" value="1"/>
</dbReference>
<dbReference type="AlphaFoldDB" id="A0A085VTY4"/>
<dbReference type="EMBL" id="JMCB01000034">
    <property type="protein sequence ID" value="KFE58897.1"/>
    <property type="molecule type" value="Genomic_DNA"/>
</dbReference>
<feature type="coiled-coil region" evidence="2">
    <location>
        <begin position="142"/>
        <end position="169"/>
    </location>
</feature>
<dbReference type="RefSeq" id="WP_044199839.1">
    <property type="nucleotide sequence ID" value="NZ_JMCB01000034.1"/>
</dbReference>
<dbReference type="PROSITE" id="PS51257">
    <property type="entry name" value="PROKAR_LIPOPROTEIN"/>
    <property type="match status" value="1"/>
</dbReference>
<dbReference type="Proteomes" id="UP000028725">
    <property type="component" value="Unassembled WGS sequence"/>
</dbReference>
<evidence type="ECO:0000256" key="2">
    <source>
        <dbReference type="SAM" id="Coils"/>
    </source>
</evidence>
<feature type="domain" description="Multidrug resistance protein MdtA-like alpha-helical hairpin" evidence="4">
    <location>
        <begin position="105"/>
        <end position="172"/>
    </location>
</feature>
<feature type="region of interest" description="Disordered" evidence="3">
    <location>
        <begin position="354"/>
        <end position="381"/>
    </location>
</feature>
<keyword evidence="2" id="KW-0175">Coiled coil</keyword>
<dbReference type="SUPFAM" id="SSF111369">
    <property type="entry name" value="HlyD-like secretion proteins"/>
    <property type="match status" value="1"/>
</dbReference>
<dbReference type="OrthoDB" id="5379451at2"/>
<organism evidence="7 8">
    <name type="scientific">Hyalangium minutum</name>
    <dbReference type="NCBI Taxonomy" id="394096"/>
    <lineage>
        <taxon>Bacteria</taxon>
        <taxon>Pseudomonadati</taxon>
        <taxon>Myxococcota</taxon>
        <taxon>Myxococcia</taxon>
        <taxon>Myxococcales</taxon>
        <taxon>Cystobacterineae</taxon>
        <taxon>Archangiaceae</taxon>
        <taxon>Hyalangium</taxon>
    </lineage>
</organism>
<dbReference type="Pfam" id="PF25876">
    <property type="entry name" value="HH_MFP_RND"/>
    <property type="match status" value="1"/>
</dbReference>
<reference evidence="7 8" key="1">
    <citation type="submission" date="2014-04" db="EMBL/GenBank/DDBJ databases">
        <title>Genome assembly of Hyalangium minutum DSM 14724.</title>
        <authorList>
            <person name="Sharma G."/>
            <person name="Subramanian S."/>
        </authorList>
    </citation>
    <scope>NUCLEOTIDE SEQUENCE [LARGE SCALE GENOMIC DNA]</scope>
    <source>
        <strain evidence="7 8">DSM 14724</strain>
    </source>
</reference>
<evidence type="ECO:0000313" key="7">
    <source>
        <dbReference type="EMBL" id="KFE58897.1"/>
    </source>
</evidence>
<feature type="domain" description="Multidrug resistance protein MdtA-like barrel-sandwich hybrid" evidence="5">
    <location>
        <begin position="64"/>
        <end position="198"/>
    </location>
</feature>
<keyword evidence="8" id="KW-1185">Reference proteome</keyword>
<dbReference type="GO" id="GO:0015562">
    <property type="term" value="F:efflux transmembrane transporter activity"/>
    <property type="evidence" value="ECO:0007669"/>
    <property type="project" value="TreeGrafter"/>
</dbReference>
<dbReference type="Pfam" id="PF25989">
    <property type="entry name" value="YknX_C"/>
    <property type="match status" value="1"/>
</dbReference>
<dbReference type="STRING" id="394096.DB31_6194"/>
<sequence length="381" mass="40450">MRLVSVAGVGLALLTLAACGKAQSGPQQAQQGAADPMAVEVISLAPGEVRDTSEYLGQLLSRQSVSLRPQVSGYVQSIRVRPGEQVEKGQVLLVVDPRRERAGLLAAQAQRSSAVASREYARQTRERAAQLLKEGLLSRQDYEQAVAQARTAEANARAAEAQIQAQQVELGYFEVRAPFAGVVGNIPVRVGDSVSQETELTRVDQSQTLEVSVQVPVERAAKIQVGRTEVELLDTKGEPIVTAPVFFVASTPSDATQLVEVKAAFQNTLGLRAEQVIPTRVIYETRQALLLPTYAVSRLGSQAFVFTVIPGDGGMVSQRQPVQLGQIQGNSYELVEGLKQGTQVAVSGVQLLRDGQPVQPKPASPRGSQGPGVGGASDAGQ</sequence>
<dbReference type="InterPro" id="IPR058624">
    <property type="entry name" value="MdtA-like_HH"/>
</dbReference>
<evidence type="ECO:0000256" key="3">
    <source>
        <dbReference type="SAM" id="MobiDB-lite"/>
    </source>
</evidence>
<evidence type="ECO:0000256" key="1">
    <source>
        <dbReference type="ARBA" id="ARBA00009477"/>
    </source>
</evidence>
<evidence type="ECO:0000259" key="4">
    <source>
        <dbReference type="Pfam" id="PF25876"/>
    </source>
</evidence>
<dbReference type="PANTHER" id="PTHR30469">
    <property type="entry name" value="MULTIDRUG RESISTANCE PROTEIN MDTA"/>
    <property type="match status" value="1"/>
</dbReference>
<dbReference type="Gene3D" id="2.40.420.20">
    <property type="match status" value="1"/>
</dbReference>
<dbReference type="Gene3D" id="2.40.30.170">
    <property type="match status" value="1"/>
</dbReference>
<feature type="compositionally biased region" description="Gly residues" evidence="3">
    <location>
        <begin position="369"/>
        <end position="381"/>
    </location>
</feature>
<feature type="domain" description="YknX-like C-terminal permuted SH3-like" evidence="6">
    <location>
        <begin position="289"/>
        <end position="359"/>
    </location>
</feature>